<protein>
    <submittedName>
        <fullName evidence="2">Alpha/beta hydrolase</fullName>
    </submittedName>
</protein>
<dbReference type="InterPro" id="IPR029058">
    <property type="entry name" value="AB_hydrolase_fold"/>
</dbReference>
<dbReference type="PANTHER" id="PTHR43194">
    <property type="entry name" value="HYDROLASE ALPHA/BETA FOLD FAMILY"/>
    <property type="match status" value="1"/>
</dbReference>
<proteinExistence type="predicted"/>
<dbReference type="Gene3D" id="3.40.50.1820">
    <property type="entry name" value="alpha/beta hydrolase"/>
    <property type="match status" value="1"/>
</dbReference>
<dbReference type="Proteomes" id="UP000612456">
    <property type="component" value="Unassembled WGS sequence"/>
</dbReference>
<dbReference type="Pfam" id="PF12697">
    <property type="entry name" value="Abhydrolase_6"/>
    <property type="match status" value="1"/>
</dbReference>
<comment type="caution">
    <text evidence="2">The sequence shown here is derived from an EMBL/GenBank/DDBJ whole genome shotgun (WGS) entry which is preliminary data.</text>
</comment>
<sequence>MKRKNSVENQSTTAVQIPFTNSSVTSKDDTTISYRQLGQGPGLVMLHGTMESAQSHMQLAGALSDAFTVYLPDRRGRGQSGPCGDDYSIKKEVEDLDALLTETGACFVFGVSVGAIVCLQAALSLPAIRKAAIFEPPIIINGSVSTGFLTRYDEEIAQGDVASALVTGMLGSQMGPPVFSSIPRWLLKLLTKMMMASEDKKAKGDDVTMRMLAPTMHYDLQLAVESEGLMENFKAISTELLLLGSSKSPSYFKVALNALEKALLHARRIEFPGLNHGASGNTNRGGQPERVAQELRRFFI</sequence>
<organism evidence="2 3">
    <name type="scientific">Paenibacillus nasutitermitis</name>
    <dbReference type="NCBI Taxonomy" id="1652958"/>
    <lineage>
        <taxon>Bacteria</taxon>
        <taxon>Bacillati</taxon>
        <taxon>Bacillota</taxon>
        <taxon>Bacilli</taxon>
        <taxon>Bacillales</taxon>
        <taxon>Paenibacillaceae</taxon>
        <taxon>Paenibacillus</taxon>
    </lineage>
</organism>
<dbReference type="EMBL" id="BMHP01000008">
    <property type="protein sequence ID" value="GGD96335.1"/>
    <property type="molecule type" value="Genomic_DNA"/>
</dbReference>
<feature type="domain" description="AB hydrolase-1" evidence="1">
    <location>
        <begin position="43"/>
        <end position="293"/>
    </location>
</feature>
<dbReference type="PANTHER" id="PTHR43194:SF2">
    <property type="entry name" value="PEROXISOMAL MEMBRANE PROTEIN LPX1"/>
    <property type="match status" value="1"/>
</dbReference>
<name>A0A917E2Y3_9BACL</name>
<accession>A0A917E2Y3</accession>
<gene>
    <name evidence="2" type="ORF">GCM10010911_63800</name>
</gene>
<dbReference type="AlphaFoldDB" id="A0A917E2Y3"/>
<evidence type="ECO:0000313" key="2">
    <source>
        <dbReference type="EMBL" id="GGD96335.1"/>
    </source>
</evidence>
<dbReference type="SUPFAM" id="SSF53474">
    <property type="entry name" value="alpha/beta-Hydrolases"/>
    <property type="match status" value="1"/>
</dbReference>
<dbReference type="GO" id="GO:0016787">
    <property type="term" value="F:hydrolase activity"/>
    <property type="evidence" value="ECO:0007669"/>
    <property type="project" value="UniProtKB-KW"/>
</dbReference>
<reference evidence="2" key="1">
    <citation type="journal article" date="2014" name="Int. J. Syst. Evol. Microbiol.">
        <title>Complete genome sequence of Corynebacterium casei LMG S-19264T (=DSM 44701T), isolated from a smear-ripened cheese.</title>
        <authorList>
            <consortium name="US DOE Joint Genome Institute (JGI-PGF)"/>
            <person name="Walter F."/>
            <person name="Albersmeier A."/>
            <person name="Kalinowski J."/>
            <person name="Ruckert C."/>
        </authorList>
    </citation>
    <scope>NUCLEOTIDE SEQUENCE</scope>
    <source>
        <strain evidence="2">CGMCC 1.15178</strain>
    </source>
</reference>
<keyword evidence="2" id="KW-0378">Hydrolase</keyword>
<evidence type="ECO:0000313" key="3">
    <source>
        <dbReference type="Proteomes" id="UP000612456"/>
    </source>
</evidence>
<dbReference type="InterPro" id="IPR050228">
    <property type="entry name" value="Carboxylesterase_BioH"/>
</dbReference>
<reference evidence="2" key="2">
    <citation type="submission" date="2020-09" db="EMBL/GenBank/DDBJ databases">
        <authorList>
            <person name="Sun Q."/>
            <person name="Zhou Y."/>
        </authorList>
    </citation>
    <scope>NUCLEOTIDE SEQUENCE</scope>
    <source>
        <strain evidence="2">CGMCC 1.15178</strain>
    </source>
</reference>
<evidence type="ECO:0000259" key="1">
    <source>
        <dbReference type="Pfam" id="PF12697"/>
    </source>
</evidence>
<keyword evidence="3" id="KW-1185">Reference proteome</keyword>
<dbReference type="InterPro" id="IPR000073">
    <property type="entry name" value="AB_hydrolase_1"/>
</dbReference>